<comment type="cofactor">
    <cofactor evidence="1">
        <name>Zn(2+)</name>
        <dbReference type="ChEBI" id="CHEBI:29105"/>
    </cofactor>
</comment>
<dbReference type="GO" id="GO:0004662">
    <property type="term" value="F:CAAX-protein geranylgeranyltransferase activity"/>
    <property type="evidence" value="ECO:0007669"/>
    <property type="project" value="TreeGrafter"/>
</dbReference>
<evidence type="ECO:0000256" key="5">
    <source>
        <dbReference type="ARBA" id="ARBA00022723"/>
    </source>
</evidence>
<keyword evidence="6" id="KW-0677">Repeat</keyword>
<reference evidence="9" key="2">
    <citation type="submission" date="2025-09" db="UniProtKB">
        <authorList>
            <consortium name="Ensembl"/>
        </authorList>
    </citation>
    <scope>IDENTIFICATION</scope>
</reference>
<feature type="domain" description="Prenyltransferase alpha-alpha toroid" evidence="8">
    <location>
        <begin position="2"/>
        <end position="67"/>
    </location>
</feature>
<evidence type="ECO:0000256" key="6">
    <source>
        <dbReference type="ARBA" id="ARBA00022737"/>
    </source>
</evidence>
<evidence type="ECO:0000313" key="9">
    <source>
        <dbReference type="Ensembl" id="ENSSANP00000026054.1"/>
    </source>
</evidence>
<keyword evidence="4" id="KW-0808">Transferase</keyword>
<evidence type="ECO:0000259" key="8">
    <source>
        <dbReference type="Pfam" id="PF00432"/>
    </source>
</evidence>
<dbReference type="Pfam" id="PF00432">
    <property type="entry name" value="Prenyltrans"/>
    <property type="match status" value="2"/>
</dbReference>
<dbReference type="AlphaFoldDB" id="A0A671M2V0"/>
<name>A0A671M2V0_9TELE</name>
<evidence type="ECO:0000313" key="10">
    <source>
        <dbReference type="Proteomes" id="UP000472260"/>
    </source>
</evidence>
<evidence type="ECO:0000256" key="3">
    <source>
        <dbReference type="ARBA" id="ARBA00022602"/>
    </source>
</evidence>
<keyword evidence="7" id="KW-0862">Zinc</keyword>
<comment type="similarity">
    <text evidence="2">Belongs to the protein prenyltransferase subunit beta family.</text>
</comment>
<dbReference type="InterPro" id="IPR008930">
    <property type="entry name" value="Terpenoid_cyclase/PrenylTrfase"/>
</dbReference>
<protein>
    <recommendedName>
        <fullName evidence="8">Prenyltransferase alpha-alpha toroid domain-containing protein</fullName>
    </recommendedName>
</protein>
<keyword evidence="3" id="KW-0637">Prenyltransferase</keyword>
<dbReference type="Gene3D" id="1.50.10.20">
    <property type="match status" value="2"/>
</dbReference>
<dbReference type="Ensembl" id="ENSSANT00000027748.1">
    <property type="protein sequence ID" value="ENSSANP00000026054.1"/>
    <property type="gene ID" value="ENSSANG00000013446.1"/>
</dbReference>
<dbReference type="InterPro" id="IPR001330">
    <property type="entry name" value="Prenyltrans"/>
</dbReference>
<dbReference type="GO" id="GO:0005953">
    <property type="term" value="C:CAAX-protein geranylgeranyltransferase complex"/>
    <property type="evidence" value="ECO:0007669"/>
    <property type="project" value="TreeGrafter"/>
</dbReference>
<reference evidence="9" key="1">
    <citation type="submission" date="2025-08" db="UniProtKB">
        <authorList>
            <consortium name="Ensembl"/>
        </authorList>
    </citation>
    <scope>IDENTIFICATION</scope>
</reference>
<organism evidence="9 10">
    <name type="scientific">Sinocyclocheilus anshuiensis</name>
    <dbReference type="NCBI Taxonomy" id="1608454"/>
    <lineage>
        <taxon>Eukaryota</taxon>
        <taxon>Metazoa</taxon>
        <taxon>Chordata</taxon>
        <taxon>Craniata</taxon>
        <taxon>Vertebrata</taxon>
        <taxon>Euteleostomi</taxon>
        <taxon>Actinopterygii</taxon>
        <taxon>Neopterygii</taxon>
        <taxon>Teleostei</taxon>
        <taxon>Ostariophysi</taxon>
        <taxon>Cypriniformes</taxon>
        <taxon>Cyprinidae</taxon>
        <taxon>Cyprininae</taxon>
        <taxon>Sinocyclocheilus</taxon>
    </lineage>
</organism>
<evidence type="ECO:0000256" key="1">
    <source>
        <dbReference type="ARBA" id="ARBA00001947"/>
    </source>
</evidence>
<evidence type="ECO:0000256" key="2">
    <source>
        <dbReference type="ARBA" id="ARBA00010497"/>
    </source>
</evidence>
<dbReference type="PANTHER" id="PTHR11774">
    <property type="entry name" value="GERANYLGERANYL TRANSFERASE TYPE BETA SUBUNIT"/>
    <property type="match status" value="1"/>
</dbReference>
<dbReference type="SUPFAM" id="SSF48239">
    <property type="entry name" value="Terpenoid cyclases/Protein prenyltransferases"/>
    <property type="match status" value="1"/>
</dbReference>
<dbReference type="PANTHER" id="PTHR11774:SF4">
    <property type="entry name" value="GERANYLGERANYL TRANSFERASE TYPE-1 SUBUNIT BETA"/>
    <property type="match status" value="1"/>
</dbReference>
<evidence type="ECO:0000256" key="7">
    <source>
        <dbReference type="ARBA" id="ARBA00022833"/>
    </source>
</evidence>
<keyword evidence="10" id="KW-1185">Reference proteome</keyword>
<accession>A0A671M2V0</accession>
<keyword evidence="5" id="KW-0479">Metal-binding</keyword>
<feature type="domain" description="Prenyltransferase alpha-alpha toroid" evidence="8">
    <location>
        <begin position="84"/>
        <end position="200"/>
    </location>
</feature>
<dbReference type="Proteomes" id="UP000472260">
    <property type="component" value="Unassembled WGS sequence"/>
</dbReference>
<dbReference type="InterPro" id="IPR045089">
    <property type="entry name" value="PGGT1B-like"/>
</dbReference>
<dbReference type="GO" id="GO:0046872">
    <property type="term" value="F:metal ion binding"/>
    <property type="evidence" value="ECO:0007669"/>
    <property type="project" value="UniProtKB-KW"/>
</dbReference>
<proteinExistence type="inferred from homology"/>
<evidence type="ECO:0000256" key="4">
    <source>
        <dbReference type="ARBA" id="ARBA00022679"/>
    </source>
</evidence>
<sequence>MRFFQRCLHVLPERYLTIVFFARSGLDVLDALHVVDKPGLIEWIYSLQVLPTDDSESLTLHSSHLSCDRSSVTLLPYVDGAAVAQSYDSGIGQGAGLESHGESHTCLQSPSVKLVMITALSSLRRIHVLCRGVSVHDGKAAGDSRTASTACYSFWLGATLQVLTIHKTVSYLVNALCRRSADPLHTYLCICGLSLMAEAELALNISVGAFESLQQLQEAWRQKST</sequence>